<dbReference type="PRINTS" id="PR01576">
    <property type="entry name" value="PDEFORMYLASE"/>
</dbReference>
<keyword evidence="2 4" id="KW-0479">Metal-binding</keyword>
<dbReference type="Gene3D" id="3.90.45.10">
    <property type="entry name" value="Peptide deformylase"/>
    <property type="match status" value="1"/>
</dbReference>
<dbReference type="PIRSF" id="PIRSF004749">
    <property type="entry name" value="Pep_def"/>
    <property type="match status" value="1"/>
</dbReference>
<feature type="binding site" evidence="4">
    <location>
        <position position="154"/>
    </location>
    <ligand>
        <name>Fe cation</name>
        <dbReference type="ChEBI" id="CHEBI:24875"/>
    </ligand>
</feature>
<comment type="cofactor">
    <cofactor evidence="4">
        <name>Fe(2+)</name>
        <dbReference type="ChEBI" id="CHEBI:29033"/>
    </cofactor>
    <text evidence="4">Binds 1 Fe(2+) ion.</text>
</comment>
<reference evidence="5 6" key="1">
    <citation type="submission" date="2016-10" db="EMBL/GenBank/DDBJ databases">
        <authorList>
            <person name="de Groot N.N."/>
        </authorList>
    </citation>
    <scope>NUCLEOTIDE SEQUENCE [LARGE SCALE GENOMIC DNA]</scope>
    <source>
        <strain evidence="5 6">CGMCC 1.9156</strain>
    </source>
</reference>
<evidence type="ECO:0000313" key="5">
    <source>
        <dbReference type="EMBL" id="SFF47956.1"/>
    </source>
</evidence>
<evidence type="ECO:0000256" key="2">
    <source>
        <dbReference type="ARBA" id="ARBA00022723"/>
    </source>
</evidence>
<dbReference type="AlphaFoldDB" id="A0A1I2J4V5"/>
<dbReference type="RefSeq" id="WP_093920441.1">
    <property type="nucleotide sequence ID" value="NZ_FONW01000007.1"/>
</dbReference>
<dbReference type="HAMAP" id="MF_00163">
    <property type="entry name" value="Pep_deformylase"/>
    <property type="match status" value="1"/>
</dbReference>
<proteinExistence type="inferred from homology"/>
<name>A0A1I2J4V5_9BACT</name>
<evidence type="ECO:0000256" key="1">
    <source>
        <dbReference type="ARBA" id="ARBA00010759"/>
    </source>
</evidence>
<dbReference type="GO" id="GO:0006412">
    <property type="term" value="P:translation"/>
    <property type="evidence" value="ECO:0007669"/>
    <property type="project" value="UniProtKB-UniRule"/>
</dbReference>
<evidence type="ECO:0000313" key="6">
    <source>
        <dbReference type="Proteomes" id="UP000198964"/>
    </source>
</evidence>
<sequence length="198" mass="22681">MRQAILALGHQILKESCKDLSPELQQPEQLITDMWETMQAADGCGLAAPQIGQPIKLFIVDSQSIYENLDETGRATYFSKGDTGIKETFINAKIINYSEQYWEDEEGCLSIPKLFQPVSRPWQITIDYYNANLEHQVRTFSGTTARIIQHEYDHTRGVLYIDHLKPLTKKIIASKLKKIKKGRVSTSYPIKYQSNNKL</sequence>
<dbReference type="SUPFAM" id="SSF56420">
    <property type="entry name" value="Peptide deformylase"/>
    <property type="match status" value="1"/>
</dbReference>
<keyword evidence="4" id="KW-0648">Protein biosynthesis</keyword>
<comment type="similarity">
    <text evidence="1 4">Belongs to the polypeptide deformylase family.</text>
</comment>
<keyword evidence="4" id="KW-0408">Iron</keyword>
<keyword evidence="3 4" id="KW-0378">Hydrolase</keyword>
<dbReference type="GO" id="GO:0046872">
    <property type="term" value="F:metal ion binding"/>
    <property type="evidence" value="ECO:0007669"/>
    <property type="project" value="UniProtKB-KW"/>
</dbReference>
<feature type="binding site" evidence="4">
    <location>
        <position position="150"/>
    </location>
    <ligand>
        <name>Fe cation</name>
        <dbReference type="ChEBI" id="CHEBI:24875"/>
    </ligand>
</feature>
<comment type="function">
    <text evidence="4">Removes the formyl group from the N-terminal Met of newly synthesized proteins. Requires at least a dipeptide for an efficient rate of reaction. N-terminal L-methionine is a prerequisite for activity but the enzyme has broad specificity at other positions.</text>
</comment>
<dbReference type="Pfam" id="PF01327">
    <property type="entry name" value="Pep_deformylase"/>
    <property type="match status" value="1"/>
</dbReference>
<protein>
    <recommendedName>
        <fullName evidence="4">Peptide deformylase</fullName>
        <shortName evidence="4">PDF</shortName>
        <ecNumber evidence="4">3.5.1.88</ecNumber>
    </recommendedName>
    <alternativeName>
        <fullName evidence="4">Polypeptide deformylase</fullName>
    </alternativeName>
</protein>
<dbReference type="CDD" id="cd00487">
    <property type="entry name" value="Pep_deformylase"/>
    <property type="match status" value="1"/>
</dbReference>
<evidence type="ECO:0000256" key="3">
    <source>
        <dbReference type="ARBA" id="ARBA00022801"/>
    </source>
</evidence>
<dbReference type="STRING" id="655355.SAMN05216283_107106"/>
<feature type="active site" evidence="4">
    <location>
        <position position="151"/>
    </location>
</feature>
<organism evidence="5 6">
    <name type="scientific">Sunxiuqinia elliptica</name>
    <dbReference type="NCBI Taxonomy" id="655355"/>
    <lineage>
        <taxon>Bacteria</taxon>
        <taxon>Pseudomonadati</taxon>
        <taxon>Bacteroidota</taxon>
        <taxon>Bacteroidia</taxon>
        <taxon>Marinilabiliales</taxon>
        <taxon>Prolixibacteraceae</taxon>
        <taxon>Sunxiuqinia</taxon>
    </lineage>
</organism>
<dbReference type="EMBL" id="FONW01000007">
    <property type="protein sequence ID" value="SFF47956.1"/>
    <property type="molecule type" value="Genomic_DNA"/>
</dbReference>
<evidence type="ECO:0000256" key="4">
    <source>
        <dbReference type="HAMAP-Rule" id="MF_00163"/>
    </source>
</evidence>
<dbReference type="NCBIfam" id="NF001159">
    <property type="entry name" value="PRK00150.1-3"/>
    <property type="match status" value="1"/>
</dbReference>
<dbReference type="InterPro" id="IPR023635">
    <property type="entry name" value="Peptide_deformylase"/>
</dbReference>
<dbReference type="NCBIfam" id="TIGR00079">
    <property type="entry name" value="pept_deformyl"/>
    <property type="match status" value="1"/>
</dbReference>
<dbReference type="GO" id="GO:0042586">
    <property type="term" value="F:peptide deformylase activity"/>
    <property type="evidence" value="ECO:0007669"/>
    <property type="project" value="UniProtKB-UniRule"/>
</dbReference>
<comment type="catalytic activity">
    <reaction evidence="4">
        <text>N-terminal N-formyl-L-methionyl-[peptide] + H2O = N-terminal L-methionyl-[peptide] + formate</text>
        <dbReference type="Rhea" id="RHEA:24420"/>
        <dbReference type="Rhea" id="RHEA-COMP:10639"/>
        <dbReference type="Rhea" id="RHEA-COMP:10640"/>
        <dbReference type="ChEBI" id="CHEBI:15377"/>
        <dbReference type="ChEBI" id="CHEBI:15740"/>
        <dbReference type="ChEBI" id="CHEBI:49298"/>
        <dbReference type="ChEBI" id="CHEBI:64731"/>
        <dbReference type="EC" id="3.5.1.88"/>
    </reaction>
</comment>
<dbReference type="PANTHER" id="PTHR10458:SF22">
    <property type="entry name" value="PEPTIDE DEFORMYLASE"/>
    <property type="match status" value="1"/>
</dbReference>
<dbReference type="EC" id="3.5.1.88" evidence="4"/>
<gene>
    <name evidence="4" type="primary">def</name>
    <name evidence="5" type="ORF">SAMN05216283_107106</name>
</gene>
<feature type="binding site" evidence="4">
    <location>
        <position position="108"/>
    </location>
    <ligand>
        <name>Fe cation</name>
        <dbReference type="ChEBI" id="CHEBI:24875"/>
    </ligand>
</feature>
<dbReference type="Proteomes" id="UP000198964">
    <property type="component" value="Unassembled WGS sequence"/>
</dbReference>
<keyword evidence="6" id="KW-1185">Reference proteome</keyword>
<dbReference type="InterPro" id="IPR036821">
    <property type="entry name" value="Peptide_deformylase_sf"/>
</dbReference>
<accession>A0A1I2J4V5</accession>
<dbReference type="PANTHER" id="PTHR10458">
    <property type="entry name" value="PEPTIDE DEFORMYLASE"/>
    <property type="match status" value="1"/>
</dbReference>